<reference evidence="1" key="1">
    <citation type="submission" date="2021-03" db="EMBL/GenBank/DDBJ databases">
        <title>Roseibium sp. CAU 1637 isolated from Incheon.</title>
        <authorList>
            <person name="Kim W."/>
        </authorList>
    </citation>
    <scope>NUCLEOTIDE SEQUENCE</scope>
    <source>
        <strain evidence="1">CAU 1637</strain>
    </source>
</reference>
<dbReference type="Pfam" id="PF05015">
    <property type="entry name" value="HigB-like_toxin"/>
    <property type="match status" value="1"/>
</dbReference>
<sequence length="93" mass="10828">MIQGYRNRVTEAFARGGQPRHFLANLERKARLLLAAMDAATDLRDLRFPPGNRLHSLDRDRDGQWSVSINMQWRICFIWTATGPDQVEICDYH</sequence>
<dbReference type="AlphaFoldDB" id="A0A939ERZ1"/>
<proteinExistence type="predicted"/>
<dbReference type="InterPro" id="IPR007711">
    <property type="entry name" value="HigB-1"/>
</dbReference>
<dbReference type="Gene3D" id="3.30.2310.20">
    <property type="entry name" value="RelE-like"/>
    <property type="match status" value="1"/>
</dbReference>
<dbReference type="EMBL" id="JAFLNF010000009">
    <property type="protein sequence ID" value="MBO0347220.1"/>
    <property type="molecule type" value="Genomic_DNA"/>
</dbReference>
<organism evidence="1 2">
    <name type="scientific">Roseibium limicola</name>
    <dbReference type="NCBI Taxonomy" id="2816037"/>
    <lineage>
        <taxon>Bacteria</taxon>
        <taxon>Pseudomonadati</taxon>
        <taxon>Pseudomonadota</taxon>
        <taxon>Alphaproteobacteria</taxon>
        <taxon>Hyphomicrobiales</taxon>
        <taxon>Stappiaceae</taxon>
        <taxon>Roseibium</taxon>
    </lineage>
</organism>
<dbReference type="SUPFAM" id="SSF143011">
    <property type="entry name" value="RelE-like"/>
    <property type="match status" value="1"/>
</dbReference>
<accession>A0A939ERZ1</accession>
<dbReference type="PANTHER" id="PTHR40266:SF2">
    <property type="entry name" value="TOXIN HIGB-1"/>
    <property type="match status" value="1"/>
</dbReference>
<dbReference type="RefSeq" id="WP_206944041.1">
    <property type="nucleotide sequence ID" value="NZ_JAFLNF010000009.1"/>
</dbReference>
<comment type="caution">
    <text evidence="1">The sequence shown here is derived from an EMBL/GenBank/DDBJ whole genome shotgun (WGS) entry which is preliminary data.</text>
</comment>
<dbReference type="Proteomes" id="UP000664779">
    <property type="component" value="Unassembled WGS sequence"/>
</dbReference>
<evidence type="ECO:0000313" key="2">
    <source>
        <dbReference type="Proteomes" id="UP000664779"/>
    </source>
</evidence>
<keyword evidence="2" id="KW-1185">Reference proteome</keyword>
<name>A0A939ERZ1_9HYPH</name>
<gene>
    <name evidence="1" type="ORF">J0X15_18470</name>
</gene>
<evidence type="ECO:0000313" key="1">
    <source>
        <dbReference type="EMBL" id="MBO0347220.1"/>
    </source>
</evidence>
<dbReference type="PANTHER" id="PTHR40266">
    <property type="entry name" value="TOXIN HIGB-1"/>
    <property type="match status" value="1"/>
</dbReference>
<protein>
    <submittedName>
        <fullName evidence="1">Type II toxin-antitoxin system RelE/ParE family toxin</fullName>
    </submittedName>
</protein>
<dbReference type="InterPro" id="IPR035093">
    <property type="entry name" value="RelE/ParE_toxin_dom_sf"/>
</dbReference>